<keyword evidence="2" id="KW-0969">Cilium</keyword>
<keyword evidence="2" id="KW-0282">Flagellum</keyword>
<dbReference type="GO" id="GO:0044781">
    <property type="term" value="P:bacterial-type flagellum organization"/>
    <property type="evidence" value="ECO:0007669"/>
    <property type="project" value="InterPro"/>
</dbReference>
<dbReference type="InterPro" id="IPR019704">
    <property type="entry name" value="Flagellar_assmbl_FliX_class2"/>
</dbReference>
<evidence type="ECO:0000256" key="1">
    <source>
        <dbReference type="SAM" id="MobiDB-lite"/>
    </source>
</evidence>
<evidence type="ECO:0000313" key="2">
    <source>
        <dbReference type="EMBL" id="OYX56194.1"/>
    </source>
</evidence>
<feature type="compositionally biased region" description="Low complexity" evidence="1">
    <location>
        <begin position="29"/>
        <end position="41"/>
    </location>
</feature>
<name>A0A258HHX0_9CAUL</name>
<comment type="caution">
    <text evidence="2">The sequence shown here is derived from an EMBL/GenBank/DDBJ whole genome shotgun (WGS) entry which is preliminary data.</text>
</comment>
<dbReference type="AlphaFoldDB" id="A0A258HHX0"/>
<protein>
    <submittedName>
        <fullName evidence="2">Flagellar assembly regulator FliX</fullName>
    </submittedName>
</protein>
<dbReference type="Proteomes" id="UP000216147">
    <property type="component" value="Unassembled WGS sequence"/>
</dbReference>
<dbReference type="EMBL" id="NCEQ01000009">
    <property type="protein sequence ID" value="OYX56194.1"/>
    <property type="molecule type" value="Genomic_DNA"/>
</dbReference>
<gene>
    <name evidence="2" type="ORF">B7Y86_10805</name>
</gene>
<sequence length="141" mass="14529">MKVNGPSGAAPTGGQRPVRSAGGFSMPQASGAAPASASQAAAPASAVADLSALMALQGVETATERRRRAIRRGGTLLDRLDELKIAMLSGEAGEGALERLGRTLREERPEDEDAGLTGLLEQIDLRAAVELAKAEVRRNAA</sequence>
<dbReference type="Pfam" id="PF10768">
    <property type="entry name" value="FliX"/>
    <property type="match status" value="1"/>
</dbReference>
<evidence type="ECO:0000313" key="3">
    <source>
        <dbReference type="Proteomes" id="UP000216147"/>
    </source>
</evidence>
<reference evidence="2 3" key="1">
    <citation type="submission" date="2017-03" db="EMBL/GenBank/DDBJ databases">
        <title>Lifting the veil on microbial sulfur biogeochemistry in mining wastewaters.</title>
        <authorList>
            <person name="Kantor R.S."/>
            <person name="Colenbrander Nelson T."/>
            <person name="Marshall S."/>
            <person name="Bennett D."/>
            <person name="Apte S."/>
            <person name="Camacho D."/>
            <person name="Thomas B.C."/>
            <person name="Warren L.A."/>
            <person name="Banfield J.F."/>
        </authorList>
    </citation>
    <scope>NUCLEOTIDE SEQUENCE [LARGE SCALE GENOMIC DNA]</scope>
    <source>
        <strain evidence="2">32-68-21</strain>
    </source>
</reference>
<organism evidence="2 3">
    <name type="scientific">Brevundimonas subvibrioides</name>
    <dbReference type="NCBI Taxonomy" id="74313"/>
    <lineage>
        <taxon>Bacteria</taxon>
        <taxon>Pseudomonadati</taxon>
        <taxon>Pseudomonadota</taxon>
        <taxon>Alphaproteobacteria</taxon>
        <taxon>Caulobacterales</taxon>
        <taxon>Caulobacteraceae</taxon>
        <taxon>Brevundimonas</taxon>
    </lineage>
</organism>
<keyword evidence="2" id="KW-0966">Cell projection</keyword>
<accession>A0A258HHX0</accession>
<proteinExistence type="predicted"/>
<feature type="region of interest" description="Disordered" evidence="1">
    <location>
        <begin position="1"/>
        <end position="41"/>
    </location>
</feature>